<dbReference type="GeneID" id="25372064"/>
<name>A0A074Y026_AURSE</name>
<dbReference type="HOGENOM" id="CLU_663897_0_0_1"/>
<dbReference type="Proteomes" id="UP000030641">
    <property type="component" value="Unassembled WGS sequence"/>
</dbReference>
<dbReference type="InParanoid" id="A0A074Y026"/>
<proteinExistence type="predicted"/>
<feature type="compositionally biased region" description="Basic and acidic residues" evidence="1">
    <location>
        <begin position="1"/>
        <end position="14"/>
    </location>
</feature>
<evidence type="ECO:0000313" key="3">
    <source>
        <dbReference type="Proteomes" id="UP000030641"/>
    </source>
</evidence>
<sequence length="414" mass="46182">MSGRRSSDRQKELPPIDYSGGSGKTSKSANPDDDTPSKKPKKRESITSVTAEGGTPTKPFQKPPGSHTRPRTSSKATNNLDAPSKQVIKSRNGKKSQLLTNSTPPPELENLWLVNKIMTPPLPSLANPELRFESVVRYIQINEQGQRQIHYQHKGHRKGQKNLPNGFYWIASTITTPDEFQDWATAEQKRAAPFIEKLKEKPGKGQRLPQEILDRMNLIRDIAEGESIPAVRPDGQESPSPPAVFRVQDRTATQTSTPRFSLPELVKGTCGDALILPHLVHNNNIAPCQSSNHDADDSDYNICSDCHYKALVSRLNDQEIKHIIRDNGFYPLCNTCAQDQSNVHGITAQQNFKNCVCEKELPVWMCLDCWIAMARARRYERDCDECSCGAKGEVGGTVRKCSGCQGILVVRREE</sequence>
<reference evidence="2 3" key="1">
    <citation type="journal article" date="2014" name="BMC Genomics">
        <title>Genome sequencing of four Aureobasidium pullulans varieties: biotechnological potential, stress tolerance, and description of new species.</title>
        <authorList>
            <person name="Gostin Ar C."/>
            <person name="Ohm R.A."/>
            <person name="Kogej T."/>
            <person name="Sonjak S."/>
            <person name="Turk M."/>
            <person name="Zajc J."/>
            <person name="Zalar P."/>
            <person name="Grube M."/>
            <person name="Sun H."/>
            <person name="Han J."/>
            <person name="Sharma A."/>
            <person name="Chiniquy J."/>
            <person name="Ngan C.Y."/>
            <person name="Lipzen A."/>
            <person name="Barry K."/>
            <person name="Grigoriev I.V."/>
            <person name="Gunde-Cimerman N."/>
        </authorList>
    </citation>
    <scope>NUCLEOTIDE SEQUENCE [LARGE SCALE GENOMIC DNA]</scope>
    <source>
        <strain evidence="2 3">EXF-2481</strain>
    </source>
</reference>
<feature type="region of interest" description="Disordered" evidence="1">
    <location>
        <begin position="1"/>
        <end position="107"/>
    </location>
</feature>
<gene>
    <name evidence="2" type="ORF">AUEXF2481DRAFT_8878</name>
</gene>
<keyword evidence="3" id="KW-1185">Reference proteome</keyword>
<feature type="compositionally biased region" description="Polar residues" evidence="1">
    <location>
        <begin position="71"/>
        <end position="81"/>
    </location>
</feature>
<organism evidence="2 3">
    <name type="scientific">Aureobasidium subglaciale (strain EXF-2481)</name>
    <name type="common">Aureobasidium pullulans var. subglaciale</name>
    <dbReference type="NCBI Taxonomy" id="1043005"/>
    <lineage>
        <taxon>Eukaryota</taxon>
        <taxon>Fungi</taxon>
        <taxon>Dikarya</taxon>
        <taxon>Ascomycota</taxon>
        <taxon>Pezizomycotina</taxon>
        <taxon>Dothideomycetes</taxon>
        <taxon>Dothideomycetidae</taxon>
        <taxon>Dothideales</taxon>
        <taxon>Saccotheciaceae</taxon>
        <taxon>Aureobasidium</taxon>
    </lineage>
</organism>
<accession>A0A074Y026</accession>
<dbReference type="RefSeq" id="XP_013339527.1">
    <property type="nucleotide sequence ID" value="XM_013484073.1"/>
</dbReference>
<evidence type="ECO:0000256" key="1">
    <source>
        <dbReference type="SAM" id="MobiDB-lite"/>
    </source>
</evidence>
<dbReference type="AlphaFoldDB" id="A0A074Y026"/>
<protein>
    <submittedName>
        <fullName evidence="2">Uncharacterized protein</fullName>
    </submittedName>
</protein>
<dbReference type="EMBL" id="KL584782">
    <property type="protein sequence ID" value="KEQ91080.1"/>
    <property type="molecule type" value="Genomic_DNA"/>
</dbReference>
<evidence type="ECO:0000313" key="2">
    <source>
        <dbReference type="EMBL" id="KEQ91080.1"/>
    </source>
</evidence>